<dbReference type="InterPro" id="IPR036390">
    <property type="entry name" value="WH_DNA-bd_sf"/>
</dbReference>
<accession>A0A8X6FFD5</accession>
<evidence type="ECO:0000256" key="1">
    <source>
        <dbReference type="SAM" id="MobiDB-lite"/>
    </source>
</evidence>
<dbReference type="AlphaFoldDB" id="A0A8X6FFD5"/>
<keyword evidence="3" id="KW-0238">DNA-binding</keyword>
<dbReference type="Proteomes" id="UP000002794">
    <property type="component" value="Chromosome"/>
</dbReference>
<sequence length="265" mass="30615">MTFTFLHSIKTDITKIIRGNNMNTPDADLLHLFESLTTEQKIDIARRLLQNKEIKSTTVISSEEDKAISFSQPYVFAFTSNFRVFSDLDISKNEFRVLTYILEYMEFGNLINLSQSSLCKALNIASGNMSNIFKKLRQKGILVEHHGHLYINSNIFAKGMSHQLDQKRKEQLSNARNLCAEIEQYPESYSAMSKSERRTLFLETETKEIYTDAFVFSKKKKNNAVPNPNNSIHVDKPRKVYKRTKENEEARRNAVDADSHMQKVS</sequence>
<evidence type="ECO:0000313" key="3">
    <source>
        <dbReference type="EMBL" id="EGE30170.1"/>
    </source>
</evidence>
<dbReference type="GO" id="GO:0003677">
    <property type="term" value="F:DNA binding"/>
    <property type="evidence" value="ECO:0007669"/>
    <property type="project" value="UniProtKB-KW"/>
</dbReference>
<evidence type="ECO:0000313" key="4">
    <source>
        <dbReference type="Proteomes" id="UP000002794"/>
    </source>
</evidence>
<dbReference type="GO" id="GO:0006260">
    <property type="term" value="P:DNA replication"/>
    <property type="evidence" value="ECO:0007669"/>
    <property type="project" value="InterPro"/>
</dbReference>
<feature type="domain" description="Plasmid replication protein RepL" evidence="2">
    <location>
        <begin position="53"/>
        <end position="188"/>
    </location>
</feature>
<proteinExistence type="predicted"/>
<evidence type="ECO:0000259" key="2">
    <source>
        <dbReference type="Pfam" id="PF05732"/>
    </source>
</evidence>
<organism evidence="3 4">
    <name type="scientific">Salmonella enterica subsp. enterica serovar Dublin str. SD3246</name>
    <dbReference type="NCBI Taxonomy" id="909945"/>
    <lineage>
        <taxon>Bacteria</taxon>
        <taxon>Pseudomonadati</taxon>
        <taxon>Pseudomonadota</taxon>
        <taxon>Gammaproteobacteria</taxon>
        <taxon>Enterobacterales</taxon>
        <taxon>Enterobacteriaceae</taxon>
        <taxon>Salmonella</taxon>
    </lineage>
</organism>
<dbReference type="SUPFAM" id="SSF46785">
    <property type="entry name" value="Winged helix' DNA-binding domain"/>
    <property type="match status" value="1"/>
</dbReference>
<feature type="region of interest" description="Disordered" evidence="1">
    <location>
        <begin position="221"/>
        <end position="265"/>
    </location>
</feature>
<dbReference type="EMBL" id="CM001151">
    <property type="protein sequence ID" value="EGE30170.1"/>
    <property type="molecule type" value="Genomic_DNA"/>
</dbReference>
<dbReference type="InterPro" id="IPR036388">
    <property type="entry name" value="WH-like_DNA-bd_sf"/>
</dbReference>
<feature type="compositionally biased region" description="Basic and acidic residues" evidence="1">
    <location>
        <begin position="233"/>
        <end position="265"/>
    </location>
</feature>
<dbReference type="GO" id="GO:0006276">
    <property type="term" value="P:plasmid maintenance"/>
    <property type="evidence" value="ECO:0007669"/>
    <property type="project" value="InterPro"/>
</dbReference>
<gene>
    <name evidence="3" type="ORF">SD3246_2256</name>
</gene>
<dbReference type="InterPro" id="IPR008813">
    <property type="entry name" value="Plasmid_replication_RepL"/>
</dbReference>
<dbReference type="Gene3D" id="1.10.10.10">
    <property type="entry name" value="Winged helix-like DNA-binding domain superfamily/Winged helix DNA-binding domain"/>
    <property type="match status" value="1"/>
</dbReference>
<dbReference type="Pfam" id="PF05732">
    <property type="entry name" value="RepL"/>
    <property type="match status" value="1"/>
</dbReference>
<protein>
    <submittedName>
        <fullName evidence="3">Putative DNA-binding protein</fullName>
    </submittedName>
</protein>
<reference evidence="3" key="1">
    <citation type="journal article" date="2011" name="J. Bacteriol.">
        <title>Genome sequences of Salmonella enterica serovar typhimurium, Choleraesuis, Dublin, and Gallinarum strains of well- defined virulence in food-producing animals.</title>
        <authorList>
            <person name="Richardson E.J."/>
            <person name="Limaye B."/>
            <person name="Inamdar H."/>
            <person name="Datta A."/>
            <person name="Manjari K.S."/>
            <person name="Pullinger G.D."/>
            <person name="Thomson N.R."/>
            <person name="Joshi R.R."/>
            <person name="Watson M."/>
            <person name="Stevens M.P."/>
        </authorList>
    </citation>
    <scope>NUCLEOTIDE SEQUENCE [LARGE SCALE GENOMIC DNA]</scope>
    <source>
        <strain evidence="3">3246</strain>
    </source>
</reference>
<name>A0A8X6FFD5_SALDU</name>